<organism evidence="2 3">
    <name type="scientific">Candidatus Limivivens intestinipullorum</name>
    <dbReference type="NCBI Taxonomy" id="2840858"/>
    <lineage>
        <taxon>Bacteria</taxon>
        <taxon>Bacillati</taxon>
        <taxon>Bacillota</taxon>
        <taxon>Clostridia</taxon>
        <taxon>Lachnospirales</taxon>
        <taxon>Lachnospiraceae</taxon>
        <taxon>Lachnospiraceae incertae sedis</taxon>
        <taxon>Candidatus Limivivens</taxon>
    </lineage>
</organism>
<feature type="domain" description="DUF3887" evidence="1">
    <location>
        <begin position="72"/>
        <end position="164"/>
    </location>
</feature>
<evidence type="ECO:0000259" key="1">
    <source>
        <dbReference type="Pfam" id="PF13026"/>
    </source>
</evidence>
<gene>
    <name evidence="2" type="ORF">IAB44_15785</name>
</gene>
<dbReference type="AlphaFoldDB" id="A0A9D1JLC3"/>
<accession>A0A9D1JLC3</accession>
<protein>
    <submittedName>
        <fullName evidence="2">DUF3887 domain-containing protein</fullName>
    </submittedName>
</protein>
<sequence>MKERNLIKQQTGMPSWFWKGNKPKRGKCVWTERFLGSVFLLAVLCLGLTGCAPKTELADCFSEEELIEASKENITLAESGDYEAFLEKLDPVAQEALTEEVYEQYLNTVASMGAFQEFGESAVVGQTDEETGENYAGVILIAKYEEGNLQYTLGYTEAMKLLQFMVK</sequence>
<dbReference type="EMBL" id="DVIQ01000109">
    <property type="protein sequence ID" value="HIS32987.1"/>
    <property type="molecule type" value="Genomic_DNA"/>
</dbReference>
<proteinExistence type="predicted"/>
<dbReference type="InterPro" id="IPR024981">
    <property type="entry name" value="DUF3887"/>
</dbReference>
<dbReference type="Gene3D" id="3.10.450.590">
    <property type="match status" value="1"/>
</dbReference>
<comment type="caution">
    <text evidence="2">The sequence shown here is derived from an EMBL/GenBank/DDBJ whole genome shotgun (WGS) entry which is preliminary data.</text>
</comment>
<dbReference type="Proteomes" id="UP000823935">
    <property type="component" value="Unassembled WGS sequence"/>
</dbReference>
<reference evidence="2" key="1">
    <citation type="submission" date="2020-10" db="EMBL/GenBank/DDBJ databases">
        <authorList>
            <person name="Gilroy R."/>
        </authorList>
    </citation>
    <scope>NUCLEOTIDE SEQUENCE</scope>
    <source>
        <strain evidence="2">CHK190-19873</strain>
    </source>
</reference>
<dbReference type="Pfam" id="PF13026">
    <property type="entry name" value="DUF3887"/>
    <property type="match status" value="1"/>
</dbReference>
<reference evidence="2" key="2">
    <citation type="journal article" date="2021" name="PeerJ">
        <title>Extensive microbial diversity within the chicken gut microbiome revealed by metagenomics and culture.</title>
        <authorList>
            <person name="Gilroy R."/>
            <person name="Ravi A."/>
            <person name="Getino M."/>
            <person name="Pursley I."/>
            <person name="Horton D.L."/>
            <person name="Alikhan N.F."/>
            <person name="Baker D."/>
            <person name="Gharbi K."/>
            <person name="Hall N."/>
            <person name="Watson M."/>
            <person name="Adriaenssens E.M."/>
            <person name="Foster-Nyarko E."/>
            <person name="Jarju S."/>
            <person name="Secka A."/>
            <person name="Antonio M."/>
            <person name="Oren A."/>
            <person name="Chaudhuri R.R."/>
            <person name="La Ragione R."/>
            <person name="Hildebrand F."/>
            <person name="Pallen M.J."/>
        </authorList>
    </citation>
    <scope>NUCLEOTIDE SEQUENCE</scope>
    <source>
        <strain evidence="2">CHK190-19873</strain>
    </source>
</reference>
<name>A0A9D1JLC3_9FIRM</name>
<evidence type="ECO:0000313" key="3">
    <source>
        <dbReference type="Proteomes" id="UP000823935"/>
    </source>
</evidence>
<evidence type="ECO:0000313" key="2">
    <source>
        <dbReference type="EMBL" id="HIS32987.1"/>
    </source>
</evidence>